<dbReference type="Gene3D" id="3.40.390.10">
    <property type="entry name" value="Collagenase (Catalytic Domain)"/>
    <property type="match status" value="1"/>
</dbReference>
<dbReference type="Proteomes" id="UP000276133">
    <property type="component" value="Unassembled WGS sequence"/>
</dbReference>
<keyword evidence="6" id="KW-1015">Disulfide bond</keyword>
<evidence type="ECO:0000256" key="3">
    <source>
        <dbReference type="ARBA" id="ARBA00022801"/>
    </source>
</evidence>
<comment type="caution">
    <text evidence="11">The sequence shown here is derived from an EMBL/GenBank/DDBJ whole genome shotgun (WGS) entry which is preliminary data.</text>
</comment>
<evidence type="ECO:0000313" key="11">
    <source>
        <dbReference type="EMBL" id="RNA14579.1"/>
    </source>
</evidence>
<dbReference type="InterPro" id="IPR041645">
    <property type="entry name" value="ADAMTS_CR_2"/>
</dbReference>
<protein>
    <submittedName>
        <fullName evidence="11">Flocculation FLO11-like</fullName>
    </submittedName>
</protein>
<dbReference type="AlphaFoldDB" id="A0A3M7QTQ1"/>
<evidence type="ECO:0000256" key="5">
    <source>
        <dbReference type="ARBA" id="ARBA00023049"/>
    </source>
</evidence>
<feature type="non-terminal residue" evidence="11">
    <location>
        <position position="618"/>
    </location>
</feature>
<evidence type="ECO:0000256" key="9">
    <source>
        <dbReference type="SAM" id="SignalP"/>
    </source>
</evidence>
<evidence type="ECO:0000256" key="7">
    <source>
        <dbReference type="ARBA" id="ARBA00023180"/>
    </source>
</evidence>
<keyword evidence="12" id="KW-1185">Reference proteome</keyword>
<comment type="caution">
    <text evidence="8">Lacks conserved residue(s) required for the propagation of feature annotation.</text>
</comment>
<feature type="domain" description="Peptidase M12B" evidence="10">
    <location>
        <begin position="220"/>
        <end position="465"/>
    </location>
</feature>
<dbReference type="SUPFAM" id="SSF55486">
    <property type="entry name" value="Metalloproteases ('zincins'), catalytic domain"/>
    <property type="match status" value="1"/>
</dbReference>
<sequence length="618" mass="69486">MLSGNLAYFLCIIAWLTVHALSFSITQDTSLVNDETNTILVNSLNIDFDALKNNQLFPETFRVNFVANGKSYSINFGRVPKDQNYPIGSANINILESGSTKKYKIDESEDEKFELYKEFDGLSIATLIKNNQYVPGQSDEDQFRILITIFDSYLGTSEIFPVSNNQGERRKRSVQRFTYIMQTRRVEDQNLVDQKYVNLIKSKIEKKSKRAAPNGQPFNLFVEVLLVADNTIYEDHIRFAGTNDTDLVFLYMRTYFAHYFNGINQRFQNSFTNDPDLRITIKLTNFLFLTTPADSFWSDPSLVGISSVSSYRGRQVVTTNRTLEAFKNFMNSLSIPFNYDHAIGLFNKDLWEATGSNIEERSAVRGYSFVGTVCSDSRYSISEELGGFFYITVVARQIAQILGSDFDGGSDPTSSNCPSSENYLMTANIGGFSNILNQQRLSNCSILFIKNNLLENNFGAVADNAQCMINVPPNQPYDDYQNPGLFWTADDQCKMIYGPTATFCHDRNADMCLTLSCRVNSEATECTRTSGLGAAIGTVCDQGKMCSNGVCEQNLQAPLDNCVFGDDVVVNLQVIPDPLPKNQLTCQETLDYLSSIGRFPYAYCNDPNFSKTCCQTCR</sequence>
<proteinExistence type="predicted"/>
<evidence type="ECO:0000259" key="10">
    <source>
        <dbReference type="PROSITE" id="PS50215"/>
    </source>
</evidence>
<evidence type="ECO:0000256" key="6">
    <source>
        <dbReference type="ARBA" id="ARBA00023157"/>
    </source>
</evidence>
<dbReference type="EMBL" id="REGN01005156">
    <property type="protein sequence ID" value="RNA14579.1"/>
    <property type="molecule type" value="Genomic_DNA"/>
</dbReference>
<dbReference type="GO" id="GO:0004222">
    <property type="term" value="F:metalloendopeptidase activity"/>
    <property type="evidence" value="ECO:0007669"/>
    <property type="project" value="InterPro"/>
</dbReference>
<dbReference type="InterPro" id="IPR024079">
    <property type="entry name" value="MetalloPept_cat_dom_sf"/>
</dbReference>
<evidence type="ECO:0000256" key="4">
    <source>
        <dbReference type="ARBA" id="ARBA00022833"/>
    </source>
</evidence>
<accession>A0A3M7QTQ1</accession>
<dbReference type="GO" id="GO:0006508">
    <property type="term" value="P:proteolysis"/>
    <property type="evidence" value="ECO:0007669"/>
    <property type="project" value="UniProtKB-KW"/>
</dbReference>
<dbReference type="InterPro" id="IPR001590">
    <property type="entry name" value="Peptidase_M12B"/>
</dbReference>
<keyword evidence="3" id="KW-0378">Hydrolase</keyword>
<keyword evidence="9" id="KW-0732">Signal</keyword>
<keyword evidence="5" id="KW-0482">Metalloprotease</keyword>
<organism evidence="11 12">
    <name type="scientific">Brachionus plicatilis</name>
    <name type="common">Marine rotifer</name>
    <name type="synonym">Brachionus muelleri</name>
    <dbReference type="NCBI Taxonomy" id="10195"/>
    <lineage>
        <taxon>Eukaryota</taxon>
        <taxon>Metazoa</taxon>
        <taxon>Spiralia</taxon>
        <taxon>Gnathifera</taxon>
        <taxon>Rotifera</taxon>
        <taxon>Eurotatoria</taxon>
        <taxon>Monogononta</taxon>
        <taxon>Pseudotrocha</taxon>
        <taxon>Ploima</taxon>
        <taxon>Brachionidae</taxon>
        <taxon>Brachionus</taxon>
    </lineage>
</organism>
<keyword evidence="2" id="KW-0479">Metal-binding</keyword>
<evidence type="ECO:0000256" key="8">
    <source>
        <dbReference type="PROSITE-ProRule" id="PRU00276"/>
    </source>
</evidence>
<feature type="chain" id="PRO_5018145801" evidence="9">
    <location>
        <begin position="23"/>
        <end position="618"/>
    </location>
</feature>
<dbReference type="PROSITE" id="PS50215">
    <property type="entry name" value="ADAM_MEPRO"/>
    <property type="match status" value="1"/>
</dbReference>
<keyword evidence="4" id="KW-0862">Zinc</keyword>
<evidence type="ECO:0000256" key="2">
    <source>
        <dbReference type="ARBA" id="ARBA00022723"/>
    </source>
</evidence>
<dbReference type="OrthoDB" id="10035764at2759"/>
<feature type="signal peptide" evidence="9">
    <location>
        <begin position="1"/>
        <end position="22"/>
    </location>
</feature>
<evidence type="ECO:0000256" key="1">
    <source>
        <dbReference type="ARBA" id="ARBA00022670"/>
    </source>
</evidence>
<keyword evidence="1" id="KW-0645">Protease</keyword>
<keyword evidence="7" id="KW-0325">Glycoprotein</keyword>
<evidence type="ECO:0000313" key="12">
    <source>
        <dbReference type="Proteomes" id="UP000276133"/>
    </source>
</evidence>
<name>A0A3M7QTQ1_BRAPC</name>
<gene>
    <name evidence="11" type="ORF">BpHYR1_014959</name>
</gene>
<reference evidence="11 12" key="1">
    <citation type="journal article" date="2018" name="Sci. Rep.">
        <title>Genomic signatures of local adaptation to the degree of environmental predictability in rotifers.</title>
        <authorList>
            <person name="Franch-Gras L."/>
            <person name="Hahn C."/>
            <person name="Garcia-Roger E.M."/>
            <person name="Carmona M.J."/>
            <person name="Serra M."/>
            <person name="Gomez A."/>
        </authorList>
    </citation>
    <scope>NUCLEOTIDE SEQUENCE [LARGE SCALE GENOMIC DNA]</scope>
    <source>
        <strain evidence="11">HYR1</strain>
    </source>
</reference>
<dbReference type="GO" id="GO:0046872">
    <property type="term" value="F:metal ion binding"/>
    <property type="evidence" value="ECO:0007669"/>
    <property type="project" value="UniProtKB-KW"/>
</dbReference>
<dbReference type="Gene3D" id="3.40.1620.60">
    <property type="match status" value="1"/>
</dbReference>
<dbReference type="Pfam" id="PF17771">
    <property type="entry name" value="ADAMTS_CR_2"/>
    <property type="match status" value="1"/>
</dbReference>